<dbReference type="EMBL" id="JACEIK010000057">
    <property type="protein sequence ID" value="MCD7448302.1"/>
    <property type="molecule type" value="Genomic_DNA"/>
</dbReference>
<dbReference type="Proteomes" id="UP000823775">
    <property type="component" value="Unassembled WGS sequence"/>
</dbReference>
<feature type="non-terminal residue" evidence="2">
    <location>
        <position position="1"/>
    </location>
</feature>
<name>A0ABS8RND5_DATST</name>
<evidence type="ECO:0000313" key="3">
    <source>
        <dbReference type="Proteomes" id="UP000823775"/>
    </source>
</evidence>
<protein>
    <submittedName>
        <fullName evidence="2">Uncharacterized protein</fullName>
    </submittedName>
</protein>
<evidence type="ECO:0000313" key="2">
    <source>
        <dbReference type="EMBL" id="MCD7448302.1"/>
    </source>
</evidence>
<keyword evidence="3" id="KW-1185">Reference proteome</keyword>
<sequence>VEAHKMHHPRVNKDIEFSTISAYSTGELEKVMRMYEGISKENMRRDDMRNSMLTIEVAEEGTETTGPCMDLKERTEDRETSDEMQDGQLTIFEEPSPLAIEEPLLEKEIEDTTSIWVQPNVLKLSVTPRLGRHDWHLVPY</sequence>
<proteinExistence type="predicted"/>
<organism evidence="2 3">
    <name type="scientific">Datura stramonium</name>
    <name type="common">Jimsonweed</name>
    <name type="synonym">Common thornapple</name>
    <dbReference type="NCBI Taxonomy" id="4076"/>
    <lineage>
        <taxon>Eukaryota</taxon>
        <taxon>Viridiplantae</taxon>
        <taxon>Streptophyta</taxon>
        <taxon>Embryophyta</taxon>
        <taxon>Tracheophyta</taxon>
        <taxon>Spermatophyta</taxon>
        <taxon>Magnoliopsida</taxon>
        <taxon>eudicotyledons</taxon>
        <taxon>Gunneridae</taxon>
        <taxon>Pentapetalae</taxon>
        <taxon>asterids</taxon>
        <taxon>lamiids</taxon>
        <taxon>Solanales</taxon>
        <taxon>Solanaceae</taxon>
        <taxon>Solanoideae</taxon>
        <taxon>Datureae</taxon>
        <taxon>Datura</taxon>
    </lineage>
</organism>
<gene>
    <name evidence="2" type="ORF">HAX54_040416</name>
</gene>
<comment type="caution">
    <text evidence="2">The sequence shown here is derived from an EMBL/GenBank/DDBJ whole genome shotgun (WGS) entry which is preliminary data.</text>
</comment>
<evidence type="ECO:0000256" key="1">
    <source>
        <dbReference type="SAM" id="MobiDB-lite"/>
    </source>
</evidence>
<reference evidence="2 3" key="1">
    <citation type="journal article" date="2021" name="BMC Genomics">
        <title>Datura genome reveals duplications of psychoactive alkaloid biosynthetic genes and high mutation rate following tissue culture.</title>
        <authorList>
            <person name="Rajewski A."/>
            <person name="Carter-House D."/>
            <person name="Stajich J."/>
            <person name="Litt A."/>
        </authorList>
    </citation>
    <scope>NUCLEOTIDE SEQUENCE [LARGE SCALE GENOMIC DNA]</scope>
    <source>
        <strain evidence="2">AR-01</strain>
    </source>
</reference>
<feature type="region of interest" description="Disordered" evidence="1">
    <location>
        <begin position="56"/>
        <end position="97"/>
    </location>
</feature>
<accession>A0ABS8RND5</accession>